<dbReference type="EMBL" id="JAAIUW010000004">
    <property type="protein sequence ID" value="KAF7834278.1"/>
    <property type="molecule type" value="Genomic_DNA"/>
</dbReference>
<comment type="caution">
    <text evidence="1">The sequence shown here is derived from an EMBL/GenBank/DDBJ whole genome shotgun (WGS) entry which is preliminary data.</text>
</comment>
<reference evidence="1" key="1">
    <citation type="submission" date="2020-09" db="EMBL/GenBank/DDBJ databases">
        <title>Genome-Enabled Discovery of Anthraquinone Biosynthesis in Senna tora.</title>
        <authorList>
            <person name="Kang S.-H."/>
            <person name="Pandey R.P."/>
            <person name="Lee C.-M."/>
            <person name="Sim J.-S."/>
            <person name="Jeong J.-T."/>
            <person name="Choi B.-S."/>
            <person name="Jung M."/>
            <person name="Ginzburg D."/>
            <person name="Zhao K."/>
            <person name="Won S.Y."/>
            <person name="Oh T.-J."/>
            <person name="Yu Y."/>
            <person name="Kim N.-H."/>
            <person name="Lee O.R."/>
            <person name="Lee T.-H."/>
            <person name="Bashyal P."/>
            <person name="Kim T.-S."/>
            <person name="Lee W.-H."/>
            <person name="Kawkins C."/>
            <person name="Kim C.-K."/>
            <person name="Kim J.S."/>
            <person name="Ahn B.O."/>
            <person name="Rhee S.Y."/>
            <person name="Sohng J.K."/>
        </authorList>
    </citation>
    <scope>NUCLEOTIDE SEQUENCE</scope>
    <source>
        <tissue evidence="1">Leaf</tissue>
    </source>
</reference>
<name>A0A834WX95_9FABA</name>
<proteinExistence type="predicted"/>
<protein>
    <submittedName>
        <fullName evidence="1">Uncharacterized protein</fullName>
    </submittedName>
</protein>
<accession>A0A834WX95</accession>
<evidence type="ECO:0000313" key="2">
    <source>
        <dbReference type="Proteomes" id="UP000634136"/>
    </source>
</evidence>
<gene>
    <name evidence="1" type="ORF">G2W53_009137</name>
</gene>
<organism evidence="1 2">
    <name type="scientific">Senna tora</name>
    <dbReference type="NCBI Taxonomy" id="362788"/>
    <lineage>
        <taxon>Eukaryota</taxon>
        <taxon>Viridiplantae</taxon>
        <taxon>Streptophyta</taxon>
        <taxon>Embryophyta</taxon>
        <taxon>Tracheophyta</taxon>
        <taxon>Spermatophyta</taxon>
        <taxon>Magnoliopsida</taxon>
        <taxon>eudicotyledons</taxon>
        <taxon>Gunneridae</taxon>
        <taxon>Pentapetalae</taxon>
        <taxon>rosids</taxon>
        <taxon>fabids</taxon>
        <taxon>Fabales</taxon>
        <taxon>Fabaceae</taxon>
        <taxon>Caesalpinioideae</taxon>
        <taxon>Cassia clade</taxon>
        <taxon>Senna</taxon>
    </lineage>
</organism>
<dbReference type="AlphaFoldDB" id="A0A834WX95"/>
<evidence type="ECO:0000313" key="1">
    <source>
        <dbReference type="EMBL" id="KAF7834278.1"/>
    </source>
</evidence>
<keyword evidence="2" id="KW-1185">Reference proteome</keyword>
<dbReference type="Proteomes" id="UP000634136">
    <property type="component" value="Unassembled WGS sequence"/>
</dbReference>
<sequence>MGWFGLVSNNSESPRQASCEFEVAIRLFLIHRIRIRRPPLSD</sequence>